<proteinExistence type="predicted"/>
<dbReference type="Proteomes" id="UP000031883">
    <property type="component" value="Chromosome"/>
</dbReference>
<evidence type="ECO:0008006" key="4">
    <source>
        <dbReference type="Google" id="ProtNLM"/>
    </source>
</evidence>
<feature type="transmembrane region" description="Helical" evidence="1">
    <location>
        <begin position="20"/>
        <end position="38"/>
    </location>
</feature>
<evidence type="ECO:0000256" key="1">
    <source>
        <dbReference type="SAM" id="Phobius"/>
    </source>
</evidence>
<accession>A0ABM5STF9</accession>
<evidence type="ECO:0000313" key="3">
    <source>
        <dbReference type="Proteomes" id="UP000031883"/>
    </source>
</evidence>
<reference evidence="2 3" key="1">
    <citation type="journal article" date="2015" name="Genome Announc.">
        <title>Thirty-Two Complete Genome Assemblies of Nine Yersinia Species, Including Y. pestis, Y. pseudotuberculosis, and Y. enterocolitica.</title>
        <authorList>
            <person name="Johnson S.L."/>
            <person name="Daligault H.E."/>
            <person name="Davenport K.W."/>
            <person name="Jaissle J."/>
            <person name="Frey K.G."/>
            <person name="Ladner J.T."/>
            <person name="Broomall S.M."/>
            <person name="Bishop-Lilly K.A."/>
            <person name="Bruce D.C."/>
            <person name="Coyne S.R."/>
            <person name="Gibbons H.S."/>
            <person name="Lo C.C."/>
            <person name="Munk A.C."/>
            <person name="Rosenzweig C.N."/>
            <person name="Koroleva G.I."/>
            <person name="Palacios G.F."/>
            <person name="Redden C.L."/>
            <person name="Xu Y."/>
            <person name="Minogue T.D."/>
            <person name="Chain P.S."/>
        </authorList>
    </citation>
    <scope>NUCLEOTIDE SEQUENCE [LARGE SCALE GENOMIC DNA]</scope>
    <source>
        <strain evidence="2 3">Y231</strain>
    </source>
</reference>
<name>A0ABM5STF9_9GAMM</name>
<keyword evidence="3" id="KW-1185">Reference proteome</keyword>
<sequence>MTGDKLKCGDFKNNNHRTNLALKTLNTLMFLTFIQTLAPRAIRLNLPIQTT</sequence>
<organism evidence="2 3">
    <name type="scientific">Yersinia rochesterensis</name>
    <dbReference type="NCBI Taxonomy" id="1604335"/>
    <lineage>
        <taxon>Bacteria</taxon>
        <taxon>Pseudomonadati</taxon>
        <taxon>Pseudomonadota</taxon>
        <taxon>Gammaproteobacteria</taxon>
        <taxon>Enterobacterales</taxon>
        <taxon>Yersiniaceae</taxon>
        <taxon>Yersinia</taxon>
    </lineage>
</organism>
<keyword evidence="1" id="KW-0812">Transmembrane</keyword>
<keyword evidence="1" id="KW-1133">Transmembrane helix</keyword>
<gene>
    <name evidence="2" type="ORF">CH54_3896</name>
</gene>
<protein>
    <recommendedName>
        <fullName evidence="4">Transposase</fullName>
    </recommendedName>
</protein>
<keyword evidence="1" id="KW-0472">Membrane</keyword>
<evidence type="ECO:0000313" key="2">
    <source>
        <dbReference type="EMBL" id="AJJ37779.1"/>
    </source>
</evidence>
<dbReference type="EMBL" id="CP009997">
    <property type="protein sequence ID" value="AJJ37779.1"/>
    <property type="molecule type" value="Genomic_DNA"/>
</dbReference>